<organism evidence="4 5">
    <name type="scientific">Tropicimonas isoalkanivorans</name>
    <dbReference type="NCBI Taxonomy" id="441112"/>
    <lineage>
        <taxon>Bacteria</taxon>
        <taxon>Pseudomonadati</taxon>
        <taxon>Pseudomonadota</taxon>
        <taxon>Alphaproteobacteria</taxon>
        <taxon>Rhodobacterales</taxon>
        <taxon>Roseobacteraceae</taxon>
        <taxon>Tropicimonas</taxon>
    </lineage>
</organism>
<keyword evidence="2" id="KW-0732">Signal</keyword>
<feature type="signal peptide" evidence="2">
    <location>
        <begin position="1"/>
        <end position="26"/>
    </location>
</feature>
<sequence length="316" mass="32731">MMIRTVRSALLATAIASGIAPVTANAQTGTPAELPPASFEGTQYVDSSGCAFVRAELNGATAWIPRMTRERTPVCGMAPTSTAAGTATVEVAAPSAPAPAKAAPAATTTQVAQAPAPAPAPSRKAPRAKAPAPASPTYNAPALQIRCPDDAPVMYRKANDGKVTIWCSPAKTAAATPRTKLPTPPAGYTYAFDEGQYNPDRGERTAEGSAQMNRVWTNDVPQKLAEPQTGARLSTMAPASRRYVQVGTYAVPSNAQAAVARLQQAGLPAGTARYTSGGRELKVVVSGPFATEAQVRSALTTARRAGFTDAFPRQPK</sequence>
<feature type="region of interest" description="Disordered" evidence="1">
    <location>
        <begin position="100"/>
        <end position="137"/>
    </location>
</feature>
<dbReference type="Pfam" id="PF05036">
    <property type="entry name" value="SPOR"/>
    <property type="match status" value="1"/>
</dbReference>
<dbReference type="GO" id="GO:0042834">
    <property type="term" value="F:peptidoglycan binding"/>
    <property type="evidence" value="ECO:0007669"/>
    <property type="project" value="InterPro"/>
</dbReference>
<dbReference type="InterPro" id="IPR007730">
    <property type="entry name" value="SPOR-like_dom"/>
</dbReference>
<dbReference type="PROSITE" id="PS51724">
    <property type="entry name" value="SPOR"/>
    <property type="match status" value="1"/>
</dbReference>
<feature type="domain" description="SPOR" evidence="3">
    <location>
        <begin position="236"/>
        <end position="315"/>
    </location>
</feature>
<gene>
    <name evidence="4" type="ORF">SAMN04488094_12221</name>
</gene>
<evidence type="ECO:0000259" key="3">
    <source>
        <dbReference type="PROSITE" id="PS51724"/>
    </source>
</evidence>
<protein>
    <submittedName>
        <fullName evidence="4">Sporulation related domain-containing protein</fullName>
    </submittedName>
</protein>
<dbReference type="AlphaFoldDB" id="A0A1I1QNW2"/>
<dbReference type="InterPro" id="IPR036680">
    <property type="entry name" value="SPOR-like_sf"/>
</dbReference>
<dbReference type="Gene3D" id="3.30.70.1070">
    <property type="entry name" value="Sporulation related repeat"/>
    <property type="match status" value="1"/>
</dbReference>
<evidence type="ECO:0000313" key="5">
    <source>
        <dbReference type="Proteomes" id="UP000198728"/>
    </source>
</evidence>
<dbReference type="STRING" id="441112.SAMN04488094_12221"/>
<dbReference type="Proteomes" id="UP000198728">
    <property type="component" value="Unassembled WGS sequence"/>
</dbReference>
<feature type="compositionally biased region" description="Low complexity" evidence="1">
    <location>
        <begin position="100"/>
        <end position="115"/>
    </location>
</feature>
<evidence type="ECO:0000256" key="1">
    <source>
        <dbReference type="SAM" id="MobiDB-lite"/>
    </source>
</evidence>
<keyword evidence="5" id="KW-1185">Reference proteome</keyword>
<evidence type="ECO:0000313" key="4">
    <source>
        <dbReference type="EMBL" id="SFD23816.1"/>
    </source>
</evidence>
<dbReference type="EMBL" id="FOLG01000022">
    <property type="protein sequence ID" value="SFD23816.1"/>
    <property type="molecule type" value="Genomic_DNA"/>
</dbReference>
<dbReference type="OrthoDB" id="7843142at2"/>
<evidence type="ECO:0000256" key="2">
    <source>
        <dbReference type="SAM" id="SignalP"/>
    </source>
</evidence>
<dbReference type="RefSeq" id="WP_143089927.1">
    <property type="nucleotide sequence ID" value="NZ_FOLG01000022.1"/>
</dbReference>
<proteinExistence type="predicted"/>
<accession>A0A1I1QNW2</accession>
<dbReference type="SUPFAM" id="SSF110997">
    <property type="entry name" value="Sporulation related repeat"/>
    <property type="match status" value="1"/>
</dbReference>
<name>A0A1I1QNW2_9RHOB</name>
<feature type="chain" id="PRO_5011526472" evidence="2">
    <location>
        <begin position="27"/>
        <end position="316"/>
    </location>
</feature>
<reference evidence="4 5" key="1">
    <citation type="submission" date="2016-10" db="EMBL/GenBank/DDBJ databases">
        <authorList>
            <person name="de Groot N.N."/>
        </authorList>
    </citation>
    <scope>NUCLEOTIDE SEQUENCE [LARGE SCALE GENOMIC DNA]</scope>
    <source>
        <strain evidence="4 5">DSM 19548</strain>
    </source>
</reference>